<dbReference type="InterPro" id="IPR004860">
    <property type="entry name" value="LAGLIDADG_dom"/>
</dbReference>
<dbReference type="SUPFAM" id="SSF55608">
    <property type="entry name" value="Homing endonucleases"/>
    <property type="match status" value="1"/>
</dbReference>
<dbReference type="GO" id="GO:0004519">
    <property type="term" value="F:endonuclease activity"/>
    <property type="evidence" value="ECO:0007669"/>
    <property type="project" value="InterPro"/>
</dbReference>
<comment type="caution">
    <text evidence="2">The sequence shown here is derived from an EMBL/GenBank/DDBJ whole genome shotgun (WGS) entry which is preliminary data.</text>
</comment>
<evidence type="ECO:0000313" key="2">
    <source>
        <dbReference type="EMBL" id="KKM71364.1"/>
    </source>
</evidence>
<dbReference type="AlphaFoldDB" id="A0A0F9JNI4"/>
<dbReference type="InterPro" id="IPR027434">
    <property type="entry name" value="Homing_endonucl"/>
</dbReference>
<feature type="domain" description="Homing endonuclease LAGLIDADG" evidence="1">
    <location>
        <begin position="20"/>
        <end position="71"/>
    </location>
</feature>
<name>A0A0F9JNI4_9ZZZZ</name>
<sequence>MLDITFLIFSREIKMELKHIGWIAGFIEGEGSFTKAGGTICVSATQVDKQPIQDLQDMLGGGINTFSRKEVKGSIYYRWNAYGPRAAGVMMTLYPMLTRRRQLKIKELLSEWIKRGRSTTYRRTYFACGHKKTQKKTFTNSRGCLQCLICRREQNNRSQRRIRAEKKVLVTV</sequence>
<dbReference type="EMBL" id="LAZR01009651">
    <property type="protein sequence ID" value="KKM71364.1"/>
    <property type="molecule type" value="Genomic_DNA"/>
</dbReference>
<protein>
    <recommendedName>
        <fullName evidence="1">Homing endonuclease LAGLIDADG domain-containing protein</fullName>
    </recommendedName>
</protein>
<dbReference type="Gene3D" id="3.10.28.10">
    <property type="entry name" value="Homing endonucleases"/>
    <property type="match status" value="1"/>
</dbReference>
<accession>A0A0F9JNI4</accession>
<reference evidence="2" key="1">
    <citation type="journal article" date="2015" name="Nature">
        <title>Complex archaea that bridge the gap between prokaryotes and eukaryotes.</title>
        <authorList>
            <person name="Spang A."/>
            <person name="Saw J.H."/>
            <person name="Jorgensen S.L."/>
            <person name="Zaremba-Niedzwiedzka K."/>
            <person name="Martijn J."/>
            <person name="Lind A.E."/>
            <person name="van Eijk R."/>
            <person name="Schleper C."/>
            <person name="Guy L."/>
            <person name="Ettema T.J."/>
        </authorList>
    </citation>
    <scope>NUCLEOTIDE SEQUENCE</scope>
</reference>
<evidence type="ECO:0000259" key="1">
    <source>
        <dbReference type="Pfam" id="PF14528"/>
    </source>
</evidence>
<proteinExistence type="predicted"/>
<organism evidence="2">
    <name type="scientific">marine sediment metagenome</name>
    <dbReference type="NCBI Taxonomy" id="412755"/>
    <lineage>
        <taxon>unclassified sequences</taxon>
        <taxon>metagenomes</taxon>
        <taxon>ecological metagenomes</taxon>
    </lineage>
</organism>
<dbReference type="Pfam" id="PF14528">
    <property type="entry name" value="LAGLIDADG_3"/>
    <property type="match status" value="1"/>
</dbReference>
<gene>
    <name evidence="2" type="ORF">LCGC14_1431380</name>
</gene>